<dbReference type="Gene3D" id="3.40.50.300">
    <property type="entry name" value="P-loop containing nucleotide triphosphate hydrolases"/>
    <property type="match status" value="1"/>
</dbReference>
<keyword evidence="1" id="KW-0418">Kinase</keyword>
<proteinExistence type="predicted"/>
<keyword evidence="2" id="KW-1185">Reference proteome</keyword>
<protein>
    <submittedName>
        <fullName evidence="1">Kinase</fullName>
    </submittedName>
</protein>
<dbReference type="SUPFAM" id="SSF52540">
    <property type="entry name" value="P-loop containing nucleoside triphosphate hydrolases"/>
    <property type="match status" value="1"/>
</dbReference>
<reference evidence="1 2" key="1">
    <citation type="submission" date="2018-06" db="EMBL/GenBank/DDBJ databases">
        <title>Three novel Pseudomonas species isolated from symptomatic oak.</title>
        <authorList>
            <person name="Bueno-Gonzalez V."/>
            <person name="Brady C."/>
        </authorList>
    </citation>
    <scope>NUCLEOTIDE SEQUENCE [LARGE SCALE GENOMIC DNA]</scope>
    <source>
        <strain evidence="1 2">P9A</strain>
    </source>
</reference>
<dbReference type="Proteomes" id="UP000292302">
    <property type="component" value="Unassembled WGS sequence"/>
</dbReference>
<comment type="caution">
    <text evidence="1">The sequence shown here is derived from an EMBL/GenBank/DDBJ whole genome shotgun (WGS) entry which is preliminary data.</text>
</comment>
<dbReference type="Pfam" id="PF13671">
    <property type="entry name" value="AAA_33"/>
    <property type="match status" value="1"/>
</dbReference>
<dbReference type="AlphaFoldDB" id="A0A4Q9QMR7"/>
<sequence>MLAGRIVNPDDYLETPAGRVFTAERSHQAWEQAYAALEALLAQASRLYLVMGVQGAGKSSWVARHATGLEGHAVIFDAALPARRHRERMLKPARAHDVPVTAVFVQASLEQALSRNAARAPDKIVPEHALRSVFAMLEVPSVEEGIDTVILHRSALNSAAE</sequence>
<dbReference type="GO" id="GO:0016301">
    <property type="term" value="F:kinase activity"/>
    <property type="evidence" value="ECO:0007669"/>
    <property type="project" value="UniProtKB-KW"/>
</dbReference>
<dbReference type="EMBL" id="QJUI01000011">
    <property type="protein sequence ID" value="TBU78032.1"/>
    <property type="molecule type" value="Genomic_DNA"/>
</dbReference>
<evidence type="ECO:0000313" key="1">
    <source>
        <dbReference type="EMBL" id="TBU78032.1"/>
    </source>
</evidence>
<evidence type="ECO:0000313" key="2">
    <source>
        <dbReference type="Proteomes" id="UP000292302"/>
    </source>
</evidence>
<dbReference type="InterPro" id="IPR027417">
    <property type="entry name" value="P-loop_NTPase"/>
</dbReference>
<gene>
    <name evidence="1" type="ORF">DNK06_14315</name>
</gene>
<name>A0A4Q9QMR7_9GAMM</name>
<dbReference type="OrthoDB" id="8913805at2"/>
<organism evidence="1 2">
    <name type="scientific">Phytopseudomonas daroniae</name>
    <dbReference type="NCBI Taxonomy" id="2487519"/>
    <lineage>
        <taxon>Bacteria</taxon>
        <taxon>Pseudomonadati</taxon>
        <taxon>Pseudomonadota</taxon>
        <taxon>Gammaproteobacteria</taxon>
        <taxon>Pseudomonadales</taxon>
        <taxon>Pseudomonadaceae</taxon>
        <taxon>Phytopseudomonas</taxon>
    </lineage>
</organism>
<keyword evidence="1" id="KW-0808">Transferase</keyword>
<accession>A0A4Q9QMR7</accession>